<dbReference type="STRING" id="1176198.SAMN05444716_101739"/>
<feature type="compositionally biased region" description="Low complexity" evidence="1">
    <location>
        <begin position="308"/>
        <end position="320"/>
    </location>
</feature>
<feature type="region of interest" description="Disordered" evidence="1">
    <location>
        <begin position="183"/>
        <end position="368"/>
    </location>
</feature>
<proteinExistence type="predicted"/>
<organism evidence="2 3">
    <name type="scientific">Streptomyces harbinensis</name>
    <dbReference type="NCBI Taxonomy" id="1176198"/>
    <lineage>
        <taxon>Bacteria</taxon>
        <taxon>Bacillati</taxon>
        <taxon>Actinomycetota</taxon>
        <taxon>Actinomycetes</taxon>
        <taxon>Kitasatosporales</taxon>
        <taxon>Streptomycetaceae</taxon>
        <taxon>Streptomyces</taxon>
    </lineage>
</organism>
<protein>
    <submittedName>
        <fullName evidence="2">Uncharacterized protein</fullName>
    </submittedName>
</protein>
<gene>
    <name evidence="2" type="ORF">SAMN05444716_101739</name>
</gene>
<feature type="compositionally biased region" description="Basic and acidic residues" evidence="1">
    <location>
        <begin position="83"/>
        <end position="94"/>
    </location>
</feature>
<evidence type="ECO:0000313" key="3">
    <source>
        <dbReference type="Proteomes" id="UP000198873"/>
    </source>
</evidence>
<feature type="region of interest" description="Disordered" evidence="1">
    <location>
        <begin position="138"/>
        <end position="163"/>
    </location>
</feature>
<feature type="compositionally biased region" description="Basic and acidic residues" evidence="1">
    <location>
        <begin position="52"/>
        <end position="67"/>
    </location>
</feature>
<feature type="region of interest" description="Disordered" evidence="1">
    <location>
        <begin position="1"/>
        <end position="107"/>
    </location>
</feature>
<evidence type="ECO:0000256" key="1">
    <source>
        <dbReference type="SAM" id="MobiDB-lite"/>
    </source>
</evidence>
<dbReference type="AlphaFoldDB" id="A0A1I6PUT8"/>
<feature type="compositionally biased region" description="Low complexity" evidence="1">
    <location>
        <begin position="193"/>
        <end position="202"/>
    </location>
</feature>
<feature type="compositionally biased region" description="Basic residues" evidence="1">
    <location>
        <begin position="354"/>
        <end position="368"/>
    </location>
</feature>
<dbReference type="Proteomes" id="UP000198873">
    <property type="component" value="Unassembled WGS sequence"/>
</dbReference>
<dbReference type="EMBL" id="FPAB01000001">
    <property type="protein sequence ID" value="SFS43991.1"/>
    <property type="molecule type" value="Genomic_DNA"/>
</dbReference>
<accession>A0A1I6PUT8</accession>
<sequence length="368" mass="37540">MADRAAAQPGAHGGLDLPRARGDAGHTGGAARGRRADRGQQRHRPAGASAGTDRDGGPGGVRPRDDGTGPGAALAAEPGRAGGRGDRADHRVRTDAAPARRHRPADVQPVLLGGLHLLGGAERLHRLRPADDRADLLDRRTPRLAGPRPYLTAADADRHPARRRLSAAPVRLCDGEVRPVAAAGRAPDHRGHPGAAGDHGAAVRARRHLAGTRRAPAEAGSGPAGRPDRAAVATAADRDPRCGAAVAGGRTPQEPPAAAVPVRHRDPRQRAGPGDPPGPRPPAGRRGRLADSRVRRARAGPGGGGGAAAVRRLGAAVRSRGGVRGAVRRPGNVGPGGRDQLVRGGCGGAGTARRGGRRRSCTRCPAHR</sequence>
<keyword evidence="3" id="KW-1185">Reference proteome</keyword>
<name>A0A1I6PUT8_9ACTN</name>
<reference evidence="3" key="1">
    <citation type="submission" date="2016-10" db="EMBL/GenBank/DDBJ databases">
        <authorList>
            <person name="Varghese N."/>
            <person name="Submissions S."/>
        </authorList>
    </citation>
    <scope>NUCLEOTIDE SEQUENCE [LARGE SCALE GENOMIC DNA]</scope>
    <source>
        <strain evidence="3">CGMCC 4.7047</strain>
    </source>
</reference>
<evidence type="ECO:0000313" key="2">
    <source>
        <dbReference type="EMBL" id="SFS43991.1"/>
    </source>
</evidence>